<protein>
    <submittedName>
        <fullName evidence="1">Uncharacterized protein</fullName>
    </submittedName>
</protein>
<sequence length="99" mass="11724">MPVTKFYTIARGLLEAKLKVTLWNEENMRKPCNCVSSKRIANENDAEIEHWLKNINERECKNVSAMDMNSLASLRDWERRDSLRRLLENKYVTGEHEEL</sequence>
<gene>
    <name evidence="1" type="ORF">TELCIR_26298</name>
</gene>
<dbReference type="OrthoDB" id="5775791at2759"/>
<evidence type="ECO:0000313" key="1">
    <source>
        <dbReference type="EMBL" id="PIO52396.1"/>
    </source>
</evidence>
<name>A0A2G9T379_TELCI</name>
<dbReference type="Proteomes" id="UP000230423">
    <property type="component" value="Unassembled WGS sequence"/>
</dbReference>
<reference evidence="1 2" key="1">
    <citation type="submission" date="2015-09" db="EMBL/GenBank/DDBJ databases">
        <title>Draft genome of the parasitic nematode Teladorsagia circumcincta isolate WARC Sus (inbred).</title>
        <authorList>
            <person name="Mitreva M."/>
        </authorList>
    </citation>
    <scope>NUCLEOTIDE SEQUENCE [LARGE SCALE GENOMIC DNA]</scope>
    <source>
        <strain evidence="1 2">S</strain>
    </source>
</reference>
<keyword evidence="2" id="KW-1185">Reference proteome</keyword>
<accession>A0A2G9T379</accession>
<dbReference type="EMBL" id="KZ428123">
    <property type="protein sequence ID" value="PIO52396.1"/>
    <property type="molecule type" value="Genomic_DNA"/>
</dbReference>
<proteinExistence type="predicted"/>
<organism evidence="1 2">
    <name type="scientific">Teladorsagia circumcincta</name>
    <name type="common">Brown stomach worm</name>
    <name type="synonym">Ostertagia circumcincta</name>
    <dbReference type="NCBI Taxonomy" id="45464"/>
    <lineage>
        <taxon>Eukaryota</taxon>
        <taxon>Metazoa</taxon>
        <taxon>Ecdysozoa</taxon>
        <taxon>Nematoda</taxon>
        <taxon>Chromadorea</taxon>
        <taxon>Rhabditida</taxon>
        <taxon>Rhabditina</taxon>
        <taxon>Rhabditomorpha</taxon>
        <taxon>Strongyloidea</taxon>
        <taxon>Trichostrongylidae</taxon>
        <taxon>Teladorsagia</taxon>
    </lineage>
</organism>
<dbReference type="AlphaFoldDB" id="A0A2G9T379"/>
<evidence type="ECO:0000313" key="2">
    <source>
        <dbReference type="Proteomes" id="UP000230423"/>
    </source>
</evidence>